<evidence type="ECO:0000259" key="4">
    <source>
        <dbReference type="PROSITE" id="PS50836"/>
    </source>
</evidence>
<keyword evidence="2" id="KW-0472">Membrane</keyword>
<name>A0A922MAQ1_SPOEX</name>
<dbReference type="Pfam" id="PF03351">
    <property type="entry name" value="DOMON"/>
    <property type="match status" value="1"/>
</dbReference>
<keyword evidence="1" id="KW-0677">Repeat</keyword>
<gene>
    <name evidence="6" type="ORF">HF086_002769</name>
</gene>
<dbReference type="SMART" id="SM00686">
    <property type="entry name" value="DM13"/>
    <property type="match status" value="2"/>
</dbReference>
<reference evidence="6" key="1">
    <citation type="journal article" date="2021" name="G3 (Bethesda)">
        <title>Genome and transcriptome analysis of the beet armyworm Spodoptera exigua reveals targets for pest control. .</title>
        <authorList>
            <person name="Simon S."/>
            <person name="Breeschoten T."/>
            <person name="Jansen H.J."/>
            <person name="Dirks R.P."/>
            <person name="Schranz M.E."/>
            <person name="Ros V.I.D."/>
        </authorList>
    </citation>
    <scope>NUCLEOTIDE SEQUENCE</scope>
    <source>
        <strain evidence="6">TB_SE_WUR_2020</strain>
    </source>
</reference>
<feature type="domain" description="DM13" evidence="5">
    <location>
        <begin position="142"/>
        <end position="248"/>
    </location>
</feature>
<evidence type="ECO:0000313" key="7">
    <source>
        <dbReference type="Proteomes" id="UP000814243"/>
    </source>
</evidence>
<dbReference type="PANTHER" id="PTHR24036">
    <property type="entry name" value="SKELETOR-RELATED"/>
    <property type="match status" value="1"/>
</dbReference>
<protein>
    <recommendedName>
        <fullName evidence="8">Protein Skeletor</fullName>
    </recommendedName>
</protein>
<dbReference type="InterPro" id="IPR045266">
    <property type="entry name" value="DOH_DOMON"/>
</dbReference>
<feature type="transmembrane region" description="Helical" evidence="2">
    <location>
        <begin position="684"/>
        <end position="703"/>
    </location>
</feature>
<dbReference type="EMBL" id="JACEFF010000678">
    <property type="protein sequence ID" value="KAH9632947.1"/>
    <property type="molecule type" value="Genomic_DNA"/>
</dbReference>
<evidence type="ECO:0000313" key="6">
    <source>
        <dbReference type="EMBL" id="KAH9632947.1"/>
    </source>
</evidence>
<evidence type="ECO:0000259" key="5">
    <source>
        <dbReference type="PROSITE" id="PS51549"/>
    </source>
</evidence>
<sequence>MIKICLLLLIAVTRDCVSQDEDEPYRGKLIGKLNSYHHQVSGEVYAVDDYTILLVNFNYDGTGDDTFFWAGDSGRPGPQGFIVPNEYGRTNILERYYNAEVRLAVPEGKRISRIKWFAVYDIGSQNAFGDVYVPDEFEAPAERVIGPLTGSPAVSSKPVRLLDASTILIPELRYDGSGEEVYFWVGVGPQPSSKGTPIPDEYGYLEPLRRYAGEDVRLALGARRAWDVAWLALWDRGAGRALAAVLLPDAPNVPPAPRRAAPYAARLPHCRQLHRDLQVSWEVFGSQITLEVAARMDEDEYAAFGVSGSADASRMLGADVAVLQYDAAQQRGLAADYNVSAAAPCVQVLGAWRGVCADALLGGLDSNQVFSARREDGLTIISYRRSLAAAEPMDRDWPLDRPVYVVWALGRLDAAREPAFHRLYPRHDVALRLAQDPPDNDCVPFTVESRSAPPAWEVAELFDPALRVFTFRLGPAGGARGLAGRPLRHSPPLAWYVNGQLAPDLQLRRGLQYVFKVRSSLHPNSPRHCGCIVEMQCSQVYGGNDPHSATEYHPLIVTAEPLGGLERLSEPAQRQARVLAGVHYTRRGRLAPTAAGPLCVARHPAGADRRRDDDFATFRAFNRTLQWQCAAEPPADLLVAPNSSWPDRVYYQSFTHAGMGGRIYVVDKHRRNIGRAGAASPGPAAAPLALLAALNIAVVLYTMN</sequence>
<dbReference type="PROSITE" id="PS50836">
    <property type="entry name" value="DOMON"/>
    <property type="match status" value="1"/>
</dbReference>
<dbReference type="PANTHER" id="PTHR24036:SF16">
    <property type="entry name" value="KNICKKOPF"/>
    <property type="match status" value="1"/>
</dbReference>
<dbReference type="AlphaFoldDB" id="A0A922MAQ1"/>
<feature type="domain" description="DOMON" evidence="4">
    <location>
        <begin position="275"/>
        <end position="410"/>
    </location>
</feature>
<organism evidence="6 7">
    <name type="scientific">Spodoptera exigua</name>
    <name type="common">Beet armyworm</name>
    <name type="synonym">Noctua fulgens</name>
    <dbReference type="NCBI Taxonomy" id="7107"/>
    <lineage>
        <taxon>Eukaryota</taxon>
        <taxon>Metazoa</taxon>
        <taxon>Ecdysozoa</taxon>
        <taxon>Arthropoda</taxon>
        <taxon>Hexapoda</taxon>
        <taxon>Insecta</taxon>
        <taxon>Pterygota</taxon>
        <taxon>Neoptera</taxon>
        <taxon>Endopterygota</taxon>
        <taxon>Lepidoptera</taxon>
        <taxon>Glossata</taxon>
        <taxon>Ditrysia</taxon>
        <taxon>Noctuoidea</taxon>
        <taxon>Noctuidae</taxon>
        <taxon>Amphipyrinae</taxon>
        <taxon>Spodoptera</taxon>
    </lineage>
</organism>
<evidence type="ECO:0008006" key="8">
    <source>
        <dbReference type="Google" id="ProtNLM"/>
    </source>
</evidence>
<dbReference type="SMART" id="SM00664">
    <property type="entry name" value="DoH"/>
    <property type="match status" value="1"/>
</dbReference>
<dbReference type="Proteomes" id="UP000814243">
    <property type="component" value="Unassembled WGS sequence"/>
</dbReference>
<dbReference type="Pfam" id="PF10517">
    <property type="entry name" value="DM13"/>
    <property type="match status" value="2"/>
</dbReference>
<dbReference type="InterPro" id="IPR052126">
    <property type="entry name" value="Spindle_Org/Thrombomodulin"/>
</dbReference>
<dbReference type="InterPro" id="IPR019545">
    <property type="entry name" value="DM13_domain"/>
</dbReference>
<feature type="signal peptide" evidence="3">
    <location>
        <begin position="1"/>
        <end position="18"/>
    </location>
</feature>
<evidence type="ECO:0000256" key="2">
    <source>
        <dbReference type="SAM" id="Phobius"/>
    </source>
</evidence>
<evidence type="ECO:0000256" key="1">
    <source>
        <dbReference type="ARBA" id="ARBA00022737"/>
    </source>
</evidence>
<keyword evidence="3" id="KW-0732">Signal</keyword>
<feature type="chain" id="PRO_5037295354" description="Protein Skeletor" evidence="3">
    <location>
        <begin position="19"/>
        <end position="704"/>
    </location>
</feature>
<dbReference type="InterPro" id="IPR005018">
    <property type="entry name" value="DOMON_domain"/>
</dbReference>
<evidence type="ECO:0000256" key="3">
    <source>
        <dbReference type="SAM" id="SignalP"/>
    </source>
</evidence>
<dbReference type="CDD" id="cd09631">
    <property type="entry name" value="DOMON_DOH"/>
    <property type="match status" value="1"/>
</dbReference>
<proteinExistence type="predicted"/>
<keyword evidence="2" id="KW-1133">Transmembrane helix</keyword>
<comment type="caution">
    <text evidence="6">The sequence shown here is derived from an EMBL/GenBank/DDBJ whole genome shotgun (WGS) entry which is preliminary data.</text>
</comment>
<feature type="domain" description="DM13" evidence="5">
    <location>
        <begin position="27"/>
        <end position="134"/>
    </location>
</feature>
<keyword evidence="2" id="KW-0812">Transmembrane</keyword>
<accession>A0A922MAQ1</accession>
<dbReference type="PROSITE" id="PS51549">
    <property type="entry name" value="DM13"/>
    <property type="match status" value="2"/>
</dbReference>